<evidence type="ECO:0000313" key="2">
    <source>
        <dbReference type="EMBL" id="CAG8545776.1"/>
    </source>
</evidence>
<comment type="caution">
    <text evidence="2">The sequence shown here is derived from an EMBL/GenBank/DDBJ whole genome shotgun (WGS) entry which is preliminary data.</text>
</comment>
<evidence type="ECO:0000256" key="1">
    <source>
        <dbReference type="SAM" id="Coils"/>
    </source>
</evidence>
<dbReference type="Proteomes" id="UP000789572">
    <property type="component" value="Unassembled WGS sequence"/>
</dbReference>
<accession>A0A9N9AUR7</accession>
<evidence type="ECO:0000313" key="3">
    <source>
        <dbReference type="Proteomes" id="UP000789572"/>
    </source>
</evidence>
<reference evidence="2" key="1">
    <citation type="submission" date="2021-06" db="EMBL/GenBank/DDBJ databases">
        <authorList>
            <person name="Kallberg Y."/>
            <person name="Tangrot J."/>
            <person name="Rosling A."/>
        </authorList>
    </citation>
    <scope>NUCLEOTIDE SEQUENCE</scope>
    <source>
        <strain evidence="2">IA702</strain>
    </source>
</reference>
<keyword evidence="3" id="KW-1185">Reference proteome</keyword>
<feature type="coiled-coil region" evidence="1">
    <location>
        <begin position="10"/>
        <end position="37"/>
    </location>
</feature>
<proteinExistence type="predicted"/>
<dbReference type="EMBL" id="CAJVPJ010000645">
    <property type="protein sequence ID" value="CAG8545776.1"/>
    <property type="molecule type" value="Genomic_DNA"/>
</dbReference>
<gene>
    <name evidence="2" type="ORF">POCULU_LOCUS4764</name>
</gene>
<feature type="non-terminal residue" evidence="2">
    <location>
        <position position="84"/>
    </location>
</feature>
<keyword evidence="1" id="KW-0175">Coiled coil</keyword>
<name>A0A9N9AUR7_9GLOM</name>
<protein>
    <submittedName>
        <fullName evidence="2">8085_t:CDS:1</fullName>
    </submittedName>
</protein>
<dbReference type="AlphaFoldDB" id="A0A9N9AUR7"/>
<sequence>MDTKRRNEGIQEIRDLLGKAQEEVREAKAIIQKFEEGEAQGKLLLNLRKMWVNGGMNGGQQLLWEMLEAEKKRLEEEKAMWDGQ</sequence>
<organism evidence="2 3">
    <name type="scientific">Paraglomus occultum</name>
    <dbReference type="NCBI Taxonomy" id="144539"/>
    <lineage>
        <taxon>Eukaryota</taxon>
        <taxon>Fungi</taxon>
        <taxon>Fungi incertae sedis</taxon>
        <taxon>Mucoromycota</taxon>
        <taxon>Glomeromycotina</taxon>
        <taxon>Glomeromycetes</taxon>
        <taxon>Paraglomerales</taxon>
        <taxon>Paraglomeraceae</taxon>
        <taxon>Paraglomus</taxon>
    </lineage>
</organism>